<name>H2XZY4_CIOIN</name>
<dbReference type="Ensembl" id="ENSCINT00000033422.1">
    <property type="protein sequence ID" value="ENSCINP00000035218.1"/>
    <property type="gene ID" value="ENSCING00000018349.1"/>
</dbReference>
<comment type="similarity">
    <text evidence="2">Belongs to the cytochrome P450 family.</text>
</comment>
<keyword evidence="4" id="KW-0408">Iron</keyword>
<dbReference type="HOGENOM" id="CLU_001570_22_1_1"/>
<dbReference type="InParanoid" id="H2XZY4"/>
<dbReference type="GO" id="GO:0005506">
    <property type="term" value="F:iron ion binding"/>
    <property type="evidence" value="ECO:0007669"/>
    <property type="project" value="InterPro"/>
</dbReference>
<dbReference type="PANTHER" id="PTHR24300">
    <property type="entry name" value="CYTOCHROME P450 508A4-RELATED"/>
    <property type="match status" value="1"/>
</dbReference>
<dbReference type="GO" id="GO:0008202">
    <property type="term" value="P:steroid metabolic process"/>
    <property type="evidence" value="ECO:0000318"/>
    <property type="project" value="GO_Central"/>
</dbReference>
<dbReference type="Gene3D" id="1.10.630.10">
    <property type="entry name" value="Cytochrome P450"/>
    <property type="match status" value="1"/>
</dbReference>
<evidence type="ECO:0000313" key="7">
    <source>
        <dbReference type="Proteomes" id="UP000008144"/>
    </source>
</evidence>
<keyword evidence="5" id="KW-0732">Signal</keyword>
<dbReference type="SUPFAM" id="SSF48264">
    <property type="entry name" value="Cytochrome P450"/>
    <property type="match status" value="1"/>
</dbReference>
<feature type="chain" id="PRO_5003577622" evidence="5">
    <location>
        <begin position="19"/>
        <end position="237"/>
    </location>
</feature>
<dbReference type="GO" id="GO:0006805">
    <property type="term" value="P:xenobiotic metabolic process"/>
    <property type="evidence" value="ECO:0000318"/>
    <property type="project" value="GO_Central"/>
</dbReference>
<keyword evidence="3" id="KW-0479">Metal-binding</keyword>
<evidence type="ECO:0000256" key="2">
    <source>
        <dbReference type="ARBA" id="ARBA00010617"/>
    </source>
</evidence>
<evidence type="ECO:0000256" key="4">
    <source>
        <dbReference type="ARBA" id="ARBA00023004"/>
    </source>
</evidence>
<feature type="signal peptide" evidence="5">
    <location>
        <begin position="1"/>
        <end position="18"/>
    </location>
</feature>
<evidence type="ECO:0000256" key="5">
    <source>
        <dbReference type="SAM" id="SignalP"/>
    </source>
</evidence>
<keyword evidence="7" id="KW-1185">Reference proteome</keyword>
<reference evidence="6" key="3">
    <citation type="submission" date="2025-09" db="UniProtKB">
        <authorList>
            <consortium name="Ensembl"/>
        </authorList>
    </citation>
    <scope>IDENTIFICATION</scope>
</reference>
<dbReference type="Pfam" id="PF00067">
    <property type="entry name" value="p450"/>
    <property type="match status" value="1"/>
</dbReference>
<dbReference type="OMA" id="WNDSSAN"/>
<dbReference type="InterPro" id="IPR036396">
    <property type="entry name" value="Cyt_P450_sf"/>
</dbReference>
<dbReference type="GO" id="GO:0020037">
    <property type="term" value="F:heme binding"/>
    <property type="evidence" value="ECO:0000318"/>
    <property type="project" value="GO_Central"/>
</dbReference>
<reference evidence="7" key="1">
    <citation type="journal article" date="2002" name="Science">
        <title>The draft genome of Ciona intestinalis: insights into chordate and vertebrate origins.</title>
        <authorList>
            <person name="Dehal P."/>
            <person name="Satou Y."/>
            <person name="Campbell R.K."/>
            <person name="Chapman J."/>
            <person name="Degnan B."/>
            <person name="De Tomaso A."/>
            <person name="Davidson B."/>
            <person name="Di Gregorio A."/>
            <person name="Gelpke M."/>
            <person name="Goodstein D.M."/>
            <person name="Harafuji N."/>
            <person name="Hastings K.E."/>
            <person name="Ho I."/>
            <person name="Hotta K."/>
            <person name="Huang W."/>
            <person name="Kawashima T."/>
            <person name="Lemaire P."/>
            <person name="Martinez D."/>
            <person name="Meinertzhagen I.A."/>
            <person name="Necula S."/>
            <person name="Nonaka M."/>
            <person name="Putnam N."/>
            <person name="Rash S."/>
            <person name="Saiga H."/>
            <person name="Satake M."/>
            <person name="Terry A."/>
            <person name="Yamada L."/>
            <person name="Wang H.G."/>
            <person name="Awazu S."/>
            <person name="Azumi K."/>
            <person name="Boore J."/>
            <person name="Branno M."/>
            <person name="Chin-Bow S."/>
            <person name="DeSantis R."/>
            <person name="Doyle S."/>
            <person name="Francino P."/>
            <person name="Keys D.N."/>
            <person name="Haga S."/>
            <person name="Hayashi H."/>
            <person name="Hino K."/>
            <person name="Imai K.S."/>
            <person name="Inaba K."/>
            <person name="Kano S."/>
            <person name="Kobayashi K."/>
            <person name="Kobayashi M."/>
            <person name="Lee B.I."/>
            <person name="Makabe K.W."/>
            <person name="Manohar C."/>
            <person name="Matassi G."/>
            <person name="Medina M."/>
            <person name="Mochizuki Y."/>
            <person name="Mount S."/>
            <person name="Morishita T."/>
            <person name="Miura S."/>
            <person name="Nakayama A."/>
            <person name="Nishizaka S."/>
            <person name="Nomoto H."/>
            <person name="Ohta F."/>
            <person name="Oishi K."/>
            <person name="Rigoutsos I."/>
            <person name="Sano M."/>
            <person name="Sasaki A."/>
            <person name="Sasakura Y."/>
            <person name="Shoguchi E."/>
            <person name="Shin-i T."/>
            <person name="Spagnuolo A."/>
            <person name="Stainier D."/>
            <person name="Suzuki M.M."/>
            <person name="Tassy O."/>
            <person name="Takatori N."/>
            <person name="Tokuoka M."/>
            <person name="Yagi K."/>
            <person name="Yoshizaki F."/>
            <person name="Wada S."/>
            <person name="Zhang C."/>
            <person name="Hyatt P.D."/>
            <person name="Larimer F."/>
            <person name="Detter C."/>
            <person name="Doggett N."/>
            <person name="Glavina T."/>
            <person name="Hawkins T."/>
            <person name="Richardson P."/>
            <person name="Lucas S."/>
            <person name="Kohara Y."/>
            <person name="Levine M."/>
            <person name="Satoh N."/>
            <person name="Rokhsar D.S."/>
        </authorList>
    </citation>
    <scope>NUCLEOTIDE SEQUENCE [LARGE SCALE GENOMIC DNA]</scope>
</reference>
<sequence length="237" mass="27108">MGLLTLVILVYYYWWKLPHPRYPPGVRGIPVMGATPFFGKYPQETLARWSRDKYGPIMSARFGQDEAVVLNDFETMHEAFVKNLQYFNSRPTFQIVEQYTNGYGFGFADGHKKFLEVRTFSQSALRGLGIGKRTMEARVSEVAQDLVRTLEDLDQKATDVKMVIGTVVANVISSVAFGKTYDPGDAEFEHLVQCSFNCYGDPDNSEHVNFLIFYPAMRHIQPFKRSLEKFYVVQNGI</sequence>
<reference evidence="6" key="2">
    <citation type="submission" date="2025-08" db="UniProtKB">
        <authorList>
            <consortium name="Ensembl"/>
        </authorList>
    </citation>
    <scope>IDENTIFICATION</scope>
</reference>
<dbReference type="InterPro" id="IPR050182">
    <property type="entry name" value="Cytochrome_P450_fam2"/>
</dbReference>
<accession>H2XZY4</accession>
<dbReference type="InterPro" id="IPR002401">
    <property type="entry name" value="Cyt_P450_E_grp-I"/>
</dbReference>
<organism evidence="6 7">
    <name type="scientific">Ciona intestinalis</name>
    <name type="common">Transparent sea squirt</name>
    <name type="synonym">Ascidia intestinalis</name>
    <dbReference type="NCBI Taxonomy" id="7719"/>
    <lineage>
        <taxon>Eukaryota</taxon>
        <taxon>Metazoa</taxon>
        <taxon>Chordata</taxon>
        <taxon>Tunicata</taxon>
        <taxon>Ascidiacea</taxon>
        <taxon>Phlebobranchia</taxon>
        <taxon>Cionidae</taxon>
        <taxon>Ciona</taxon>
    </lineage>
</organism>
<dbReference type="GO" id="GO:0005737">
    <property type="term" value="C:cytoplasm"/>
    <property type="evidence" value="ECO:0000318"/>
    <property type="project" value="GO_Central"/>
</dbReference>
<dbReference type="GeneTree" id="ENSGT00940000160689"/>
<evidence type="ECO:0000313" key="6">
    <source>
        <dbReference type="Ensembl" id="ENSCINP00000035218.1"/>
    </source>
</evidence>
<protein>
    <submittedName>
        <fullName evidence="6">Uncharacterized protein</fullName>
    </submittedName>
</protein>
<evidence type="ECO:0000256" key="3">
    <source>
        <dbReference type="ARBA" id="ARBA00022723"/>
    </source>
</evidence>
<dbReference type="FunCoup" id="H2XZY4">
    <property type="interactions" value="4"/>
</dbReference>
<dbReference type="Proteomes" id="UP000008144">
    <property type="component" value="Unassembled WGS sequence"/>
</dbReference>
<comment type="cofactor">
    <cofactor evidence="1">
        <name>heme</name>
        <dbReference type="ChEBI" id="CHEBI:30413"/>
    </cofactor>
</comment>
<proteinExistence type="inferred from homology"/>
<dbReference type="PANTHER" id="PTHR24300:SF397">
    <property type="entry name" value="CYTOCHROME P450 2U1"/>
    <property type="match status" value="1"/>
</dbReference>
<dbReference type="PRINTS" id="PR00463">
    <property type="entry name" value="EP450I"/>
</dbReference>
<dbReference type="InterPro" id="IPR001128">
    <property type="entry name" value="Cyt_P450"/>
</dbReference>
<evidence type="ECO:0000256" key="1">
    <source>
        <dbReference type="ARBA" id="ARBA00001971"/>
    </source>
</evidence>
<dbReference type="AlphaFoldDB" id="H2XZY4"/>
<dbReference type="GO" id="GO:0016712">
    <property type="term" value="F:oxidoreductase activity, acting on paired donors, with incorporation or reduction of molecular oxygen, reduced flavin or flavoprotein as one donor, and incorporation of one atom of oxygen"/>
    <property type="evidence" value="ECO:0000318"/>
    <property type="project" value="GO_Central"/>
</dbReference>
<dbReference type="GO" id="GO:0006082">
    <property type="term" value="P:organic acid metabolic process"/>
    <property type="evidence" value="ECO:0000318"/>
    <property type="project" value="GO_Central"/>
</dbReference>
<dbReference type="GO" id="GO:0008395">
    <property type="term" value="F:steroid hydroxylase activity"/>
    <property type="evidence" value="ECO:0000318"/>
    <property type="project" value="GO_Central"/>
</dbReference>